<comment type="caution">
    <text evidence="2">The sequence shown here is derived from an EMBL/GenBank/DDBJ whole genome shotgun (WGS) entry which is preliminary data.</text>
</comment>
<keyword evidence="3" id="KW-1185">Reference proteome</keyword>
<evidence type="ECO:0000313" key="3">
    <source>
        <dbReference type="Proteomes" id="UP000653480"/>
    </source>
</evidence>
<reference evidence="2" key="1">
    <citation type="journal article" date="2014" name="Int. J. Syst. Evol. Microbiol.">
        <title>Complete genome sequence of Corynebacterium casei LMG S-19264T (=DSM 44701T), isolated from a smear-ripened cheese.</title>
        <authorList>
            <consortium name="US DOE Joint Genome Institute (JGI-PGF)"/>
            <person name="Walter F."/>
            <person name="Albersmeier A."/>
            <person name="Kalinowski J."/>
            <person name="Ruckert C."/>
        </authorList>
    </citation>
    <scope>NUCLEOTIDE SEQUENCE</scope>
    <source>
        <strain evidence="2">CGMCC 4.7138</strain>
    </source>
</reference>
<dbReference type="AlphaFoldDB" id="A0A8H9H351"/>
<sequence>MAMAASAVRAGRPAAARAPRYASGVNAGGPEAAVVPEADGADSSPEAAFPDPPGVAVQAERVTEAASRATAPTGTVREKVRGVITRNTVSR</sequence>
<feature type="compositionally biased region" description="Low complexity" evidence="1">
    <location>
        <begin position="1"/>
        <end position="25"/>
    </location>
</feature>
<gene>
    <name evidence="2" type="ORF">GCM10011574_55080</name>
</gene>
<reference evidence="2" key="2">
    <citation type="submission" date="2020-09" db="EMBL/GenBank/DDBJ databases">
        <authorList>
            <person name="Sun Q."/>
            <person name="Zhou Y."/>
        </authorList>
    </citation>
    <scope>NUCLEOTIDE SEQUENCE</scope>
    <source>
        <strain evidence="2">CGMCC 4.7138</strain>
    </source>
</reference>
<accession>A0A8H9H351</accession>
<dbReference type="EMBL" id="BMMN01000012">
    <property type="protein sequence ID" value="GGO24547.1"/>
    <property type="molecule type" value="Genomic_DNA"/>
</dbReference>
<protein>
    <submittedName>
        <fullName evidence="2">Uncharacterized protein</fullName>
    </submittedName>
</protein>
<organism evidence="2 3">
    <name type="scientific">Microbispora bryophytorum</name>
    <dbReference type="NCBI Taxonomy" id="1460882"/>
    <lineage>
        <taxon>Bacteria</taxon>
        <taxon>Bacillati</taxon>
        <taxon>Actinomycetota</taxon>
        <taxon>Actinomycetes</taxon>
        <taxon>Streptosporangiales</taxon>
        <taxon>Streptosporangiaceae</taxon>
        <taxon>Microbispora</taxon>
    </lineage>
</organism>
<dbReference type="Proteomes" id="UP000653480">
    <property type="component" value="Unassembled WGS sequence"/>
</dbReference>
<feature type="region of interest" description="Disordered" evidence="1">
    <location>
        <begin position="1"/>
        <end position="91"/>
    </location>
</feature>
<proteinExistence type="predicted"/>
<evidence type="ECO:0000313" key="2">
    <source>
        <dbReference type="EMBL" id="GGO24547.1"/>
    </source>
</evidence>
<evidence type="ECO:0000256" key="1">
    <source>
        <dbReference type="SAM" id="MobiDB-lite"/>
    </source>
</evidence>
<name>A0A8H9H351_9ACTN</name>